<evidence type="ECO:0000313" key="2">
    <source>
        <dbReference type="EMBL" id="HIU91902.1"/>
    </source>
</evidence>
<comment type="caution">
    <text evidence="2">The sequence shown here is derived from an EMBL/GenBank/DDBJ whole genome shotgun (WGS) entry which is preliminary data.</text>
</comment>
<feature type="transmembrane region" description="Helical" evidence="1">
    <location>
        <begin position="69"/>
        <end position="89"/>
    </location>
</feature>
<proteinExistence type="predicted"/>
<sequence length="116" mass="13053">MSIRPVSFGTELKYKKSYEVQKKDGTPVSKEYADKVVKRNMIGFTTLGFPLSLGVLNSIFFPNKKTVKYTWAISAALAVSGALVSNMIYKKSKNAKDFNPQPFYKWGGFNVVEKNK</sequence>
<reference evidence="2" key="2">
    <citation type="journal article" date="2021" name="PeerJ">
        <title>Extensive microbial diversity within the chicken gut microbiome revealed by metagenomics and culture.</title>
        <authorList>
            <person name="Gilroy R."/>
            <person name="Ravi A."/>
            <person name="Getino M."/>
            <person name="Pursley I."/>
            <person name="Horton D.L."/>
            <person name="Alikhan N.F."/>
            <person name="Baker D."/>
            <person name="Gharbi K."/>
            <person name="Hall N."/>
            <person name="Watson M."/>
            <person name="Adriaenssens E.M."/>
            <person name="Foster-Nyarko E."/>
            <person name="Jarju S."/>
            <person name="Secka A."/>
            <person name="Antonio M."/>
            <person name="Oren A."/>
            <person name="Chaudhuri R.R."/>
            <person name="La Ragione R."/>
            <person name="Hildebrand F."/>
            <person name="Pallen M.J."/>
        </authorList>
    </citation>
    <scope>NUCLEOTIDE SEQUENCE</scope>
    <source>
        <strain evidence="2">CHK154-7741</strain>
    </source>
</reference>
<dbReference type="EMBL" id="DVOD01000014">
    <property type="protein sequence ID" value="HIU91902.1"/>
    <property type="molecule type" value="Genomic_DNA"/>
</dbReference>
<keyword evidence="1" id="KW-0472">Membrane</keyword>
<keyword evidence="1" id="KW-1133">Transmembrane helix</keyword>
<dbReference type="AlphaFoldDB" id="A0A9D1SRC4"/>
<gene>
    <name evidence="2" type="ORF">IAD26_02065</name>
</gene>
<evidence type="ECO:0000256" key="1">
    <source>
        <dbReference type="SAM" id="Phobius"/>
    </source>
</evidence>
<keyword evidence="1" id="KW-0812">Transmembrane</keyword>
<organism evidence="2 3">
    <name type="scientific">Candidatus Limenecus avicola</name>
    <dbReference type="NCBI Taxonomy" id="2840847"/>
    <lineage>
        <taxon>Bacteria</taxon>
        <taxon>Bacillati</taxon>
        <taxon>Bacillota</taxon>
        <taxon>Clostridia</taxon>
        <taxon>Eubacteriales</taxon>
        <taxon>Clostridiaceae</taxon>
        <taxon>Clostridiaceae incertae sedis</taxon>
        <taxon>Candidatus Limenecus</taxon>
    </lineage>
</organism>
<dbReference type="Proteomes" id="UP000886748">
    <property type="component" value="Unassembled WGS sequence"/>
</dbReference>
<feature type="transmembrane region" description="Helical" evidence="1">
    <location>
        <begin position="41"/>
        <end position="63"/>
    </location>
</feature>
<protein>
    <submittedName>
        <fullName evidence="2">Uncharacterized protein</fullName>
    </submittedName>
</protein>
<accession>A0A9D1SRC4</accession>
<evidence type="ECO:0000313" key="3">
    <source>
        <dbReference type="Proteomes" id="UP000886748"/>
    </source>
</evidence>
<reference evidence="2" key="1">
    <citation type="submission" date="2020-10" db="EMBL/GenBank/DDBJ databases">
        <authorList>
            <person name="Gilroy R."/>
        </authorList>
    </citation>
    <scope>NUCLEOTIDE SEQUENCE</scope>
    <source>
        <strain evidence="2">CHK154-7741</strain>
    </source>
</reference>
<name>A0A9D1SRC4_9CLOT</name>